<dbReference type="SUPFAM" id="SSF50249">
    <property type="entry name" value="Nucleic acid-binding proteins"/>
    <property type="match status" value="1"/>
</dbReference>
<evidence type="ECO:0000313" key="2">
    <source>
        <dbReference type="EMBL" id="KAL5104618.1"/>
    </source>
</evidence>
<protein>
    <submittedName>
        <fullName evidence="2">Uncharacterized protein</fullName>
    </submittedName>
</protein>
<comment type="caution">
    <text evidence="2">The sequence shown here is derived from an EMBL/GenBank/DDBJ whole genome shotgun (WGS) entry which is preliminary data.</text>
</comment>
<reference evidence="2 3" key="1">
    <citation type="journal article" date="2022" name="Front. Cell. Infect. Microbiol.">
        <title>The Genomes of Two Strains of Taenia crassiceps the Animal Model for the Study of Human Cysticercosis.</title>
        <authorList>
            <person name="Bobes R.J."/>
            <person name="Estrada K."/>
            <person name="Rios-Valencia D.G."/>
            <person name="Calderon-Gallegos A."/>
            <person name="de la Torre P."/>
            <person name="Carrero J.C."/>
            <person name="Sanchez-Flores A."/>
            <person name="Laclette J.P."/>
        </authorList>
    </citation>
    <scope>NUCLEOTIDE SEQUENCE [LARGE SCALE GENOMIC DNA]</scope>
    <source>
        <strain evidence="2">WFUcys</strain>
    </source>
</reference>
<feature type="compositionally biased region" description="Basic and acidic residues" evidence="1">
    <location>
        <begin position="66"/>
        <end position="81"/>
    </location>
</feature>
<sequence length="81" mass="8871">MHDAYVVCSPLDMPKVRGEVVCLLSDDQVLVLANSPNWPKVFTHLPADTLPPSDSEDGDDGEDHEEGSGSERSDNDFEKDV</sequence>
<dbReference type="Proteomes" id="UP001651158">
    <property type="component" value="Unassembled WGS sequence"/>
</dbReference>
<gene>
    <name evidence="2" type="ORF">TcWFU_002171</name>
</gene>
<evidence type="ECO:0000313" key="3">
    <source>
        <dbReference type="Proteomes" id="UP001651158"/>
    </source>
</evidence>
<feature type="region of interest" description="Disordered" evidence="1">
    <location>
        <begin position="41"/>
        <end position="81"/>
    </location>
</feature>
<keyword evidence="3" id="KW-1185">Reference proteome</keyword>
<dbReference type="InterPro" id="IPR012340">
    <property type="entry name" value="NA-bd_OB-fold"/>
</dbReference>
<proteinExistence type="predicted"/>
<evidence type="ECO:0000256" key="1">
    <source>
        <dbReference type="SAM" id="MobiDB-lite"/>
    </source>
</evidence>
<dbReference type="EMBL" id="JAKROA010000011">
    <property type="protein sequence ID" value="KAL5104618.1"/>
    <property type="molecule type" value="Genomic_DNA"/>
</dbReference>
<organism evidence="2 3">
    <name type="scientific">Taenia crassiceps</name>
    <dbReference type="NCBI Taxonomy" id="6207"/>
    <lineage>
        <taxon>Eukaryota</taxon>
        <taxon>Metazoa</taxon>
        <taxon>Spiralia</taxon>
        <taxon>Lophotrochozoa</taxon>
        <taxon>Platyhelminthes</taxon>
        <taxon>Cestoda</taxon>
        <taxon>Eucestoda</taxon>
        <taxon>Cyclophyllidea</taxon>
        <taxon>Taeniidae</taxon>
        <taxon>Taenia</taxon>
    </lineage>
</organism>
<dbReference type="Gene3D" id="2.40.50.140">
    <property type="entry name" value="Nucleic acid-binding proteins"/>
    <property type="match status" value="1"/>
</dbReference>
<name>A0ABR4Q5F6_9CEST</name>
<accession>A0ABR4Q5F6</accession>
<feature type="compositionally biased region" description="Acidic residues" evidence="1">
    <location>
        <begin position="54"/>
        <end position="65"/>
    </location>
</feature>